<name>A0A9Y2ICK7_9PSEU</name>
<keyword evidence="3" id="KW-1185">Reference proteome</keyword>
<gene>
    <name evidence="2" type="ORF">QRX50_34270</name>
</gene>
<dbReference type="RefSeq" id="WP_285967254.1">
    <property type="nucleotide sequence ID" value="NZ_CP127294.1"/>
</dbReference>
<organism evidence="2 3">
    <name type="scientific">Amycolatopsis carbonis</name>
    <dbReference type="NCBI Taxonomy" id="715471"/>
    <lineage>
        <taxon>Bacteria</taxon>
        <taxon>Bacillati</taxon>
        <taxon>Actinomycetota</taxon>
        <taxon>Actinomycetes</taxon>
        <taxon>Pseudonocardiales</taxon>
        <taxon>Pseudonocardiaceae</taxon>
        <taxon>Amycolatopsis</taxon>
    </lineage>
</organism>
<evidence type="ECO:0000313" key="2">
    <source>
        <dbReference type="EMBL" id="WIX76506.1"/>
    </source>
</evidence>
<feature type="region of interest" description="Disordered" evidence="1">
    <location>
        <begin position="1"/>
        <end position="58"/>
    </location>
</feature>
<feature type="compositionally biased region" description="Polar residues" evidence="1">
    <location>
        <begin position="48"/>
        <end position="58"/>
    </location>
</feature>
<dbReference type="EMBL" id="CP127294">
    <property type="protein sequence ID" value="WIX76506.1"/>
    <property type="molecule type" value="Genomic_DNA"/>
</dbReference>
<protein>
    <submittedName>
        <fullName evidence="2">Uncharacterized protein</fullName>
    </submittedName>
</protein>
<reference evidence="2 3" key="1">
    <citation type="submission" date="2023-06" db="EMBL/GenBank/DDBJ databases">
        <authorList>
            <person name="Oyuntsetseg B."/>
            <person name="Kim S.B."/>
        </authorList>
    </citation>
    <scope>NUCLEOTIDE SEQUENCE [LARGE SCALE GENOMIC DNA]</scope>
    <source>
        <strain evidence="2 3">2-15</strain>
    </source>
</reference>
<dbReference type="Proteomes" id="UP001236014">
    <property type="component" value="Chromosome"/>
</dbReference>
<dbReference type="AlphaFoldDB" id="A0A9Y2ICK7"/>
<evidence type="ECO:0000313" key="3">
    <source>
        <dbReference type="Proteomes" id="UP001236014"/>
    </source>
</evidence>
<accession>A0A9Y2ICK7</accession>
<sequence>MDDERPMSEPHPVAADEDSSGNHPPPARRAEGETPLEDEQGRSRRGHPSSTENFRGGD</sequence>
<evidence type="ECO:0000256" key="1">
    <source>
        <dbReference type="SAM" id="MobiDB-lite"/>
    </source>
</evidence>
<dbReference type="KEGG" id="acab:QRX50_34270"/>
<proteinExistence type="predicted"/>